<dbReference type="Gene3D" id="1.10.3790.10">
    <property type="entry name" value="NinB"/>
    <property type="match status" value="1"/>
</dbReference>
<organism evidence="1">
    <name type="scientific">uncultured Caudovirales phage</name>
    <dbReference type="NCBI Taxonomy" id="2100421"/>
    <lineage>
        <taxon>Viruses</taxon>
        <taxon>Duplodnaviria</taxon>
        <taxon>Heunggongvirae</taxon>
        <taxon>Uroviricota</taxon>
        <taxon>Caudoviricetes</taxon>
        <taxon>Peduoviridae</taxon>
        <taxon>Maltschvirus</taxon>
        <taxon>Maltschvirus maltsch</taxon>
    </lineage>
</organism>
<dbReference type="InterPro" id="IPR036619">
    <property type="entry name" value="NinB_sf"/>
</dbReference>
<reference evidence="1" key="1">
    <citation type="submission" date="2017-06" db="EMBL/GenBank/DDBJ databases">
        <title>Novel phages from South African skin metaviromes.</title>
        <authorList>
            <person name="van Zyl L.J."/>
            <person name="Abrahams Y."/>
            <person name="Stander E.A."/>
            <person name="Kirby B.M."/>
            <person name="Clavaud C."/>
            <person name="Farcet C."/>
            <person name="Breton L."/>
            <person name="Trindade M.I."/>
        </authorList>
    </citation>
    <scope>NUCLEOTIDE SEQUENCE</scope>
</reference>
<gene>
    <name evidence="1" type="ORF">2F2_48</name>
</gene>
<protein>
    <submittedName>
        <fullName evidence="1">Uncharacterized protein</fullName>
    </submittedName>
</protein>
<evidence type="ECO:0000313" key="1">
    <source>
        <dbReference type="EMBL" id="ASN69568.1"/>
    </source>
</evidence>
<name>A0A2H4JB76_9CAUD</name>
<proteinExistence type="predicted"/>
<sequence length="176" mass="20924">MQKAVFPIQSHADITKAINYMHTHYTQAINEGKPLRVVIDQKAEQRSVAQNRLFYMWMSELQRKTGQSEDSLKFFFKKKFLAKIYVRDIQDMAEKYESIRYLKSVLDRMDDGDPEKAKGMAHYENIVTMFILRYVSTTLANVKQFTEFLNNIHDYATVRLNVYLTIPDDLKWCYRE</sequence>
<accession>A0A2H4JB76</accession>
<dbReference type="EMBL" id="MF417892">
    <property type="protein sequence ID" value="ASN69568.1"/>
    <property type="molecule type" value="Genomic_DNA"/>
</dbReference>